<gene>
    <name evidence="8" type="primary">SLC37A4</name>
    <name evidence="8" type="ORF">CEXT_714021</name>
</gene>
<feature type="transmembrane region" description="Helical" evidence="6">
    <location>
        <begin position="121"/>
        <end position="140"/>
    </location>
</feature>
<dbReference type="Proteomes" id="UP001054945">
    <property type="component" value="Unassembled WGS sequence"/>
</dbReference>
<dbReference type="GO" id="GO:0061513">
    <property type="term" value="F:glucose 6-phosphate:phosphate antiporter activity"/>
    <property type="evidence" value="ECO:0007669"/>
    <property type="project" value="TreeGrafter"/>
</dbReference>
<dbReference type="InterPro" id="IPR036259">
    <property type="entry name" value="MFS_trans_sf"/>
</dbReference>
<feature type="transmembrane region" description="Helical" evidence="6">
    <location>
        <begin position="437"/>
        <end position="458"/>
    </location>
</feature>
<dbReference type="InterPro" id="IPR011701">
    <property type="entry name" value="MFS"/>
</dbReference>
<feature type="transmembrane region" description="Helical" evidence="6">
    <location>
        <begin position="348"/>
        <end position="369"/>
    </location>
</feature>
<evidence type="ECO:0000259" key="7">
    <source>
        <dbReference type="PROSITE" id="PS50850"/>
    </source>
</evidence>
<evidence type="ECO:0000313" key="8">
    <source>
        <dbReference type="EMBL" id="GIX79234.1"/>
    </source>
</evidence>
<evidence type="ECO:0000256" key="3">
    <source>
        <dbReference type="ARBA" id="ARBA00022692"/>
    </source>
</evidence>
<keyword evidence="3 6" id="KW-0812">Transmembrane</keyword>
<keyword evidence="9" id="KW-1185">Reference proteome</keyword>
<comment type="caution">
    <text evidence="8">The sequence shown here is derived from an EMBL/GenBank/DDBJ whole genome shotgun (WGS) entry which is preliminary data.</text>
</comment>
<dbReference type="InterPro" id="IPR051337">
    <property type="entry name" value="OPA_Antiporter"/>
</dbReference>
<evidence type="ECO:0000256" key="2">
    <source>
        <dbReference type="ARBA" id="ARBA00009598"/>
    </source>
</evidence>
<dbReference type="Pfam" id="PF07690">
    <property type="entry name" value="MFS_1"/>
    <property type="match status" value="1"/>
</dbReference>
<dbReference type="EMBL" id="BPLR01020477">
    <property type="protein sequence ID" value="GIX79234.1"/>
    <property type="molecule type" value="Genomic_DNA"/>
</dbReference>
<proteinExistence type="inferred from homology"/>
<dbReference type="GO" id="GO:0005789">
    <property type="term" value="C:endoplasmic reticulum membrane"/>
    <property type="evidence" value="ECO:0007669"/>
    <property type="project" value="TreeGrafter"/>
</dbReference>
<evidence type="ECO:0000313" key="9">
    <source>
        <dbReference type="Proteomes" id="UP001054945"/>
    </source>
</evidence>
<accession>A0AAV4N4E9</accession>
<evidence type="ECO:0000256" key="6">
    <source>
        <dbReference type="SAM" id="Phobius"/>
    </source>
</evidence>
<keyword evidence="4 6" id="KW-1133">Transmembrane helix</keyword>
<comment type="similarity">
    <text evidence="2">Belongs to the major facilitator superfamily. Organophosphate:Pi antiporter (OPA) (TC 2.A.1.4) family.</text>
</comment>
<evidence type="ECO:0000256" key="5">
    <source>
        <dbReference type="ARBA" id="ARBA00023136"/>
    </source>
</evidence>
<feature type="transmembrane region" description="Helical" evidence="6">
    <location>
        <begin position="206"/>
        <end position="230"/>
    </location>
</feature>
<protein>
    <submittedName>
        <fullName evidence="8">Glucose-6-phosphate exchanger SLC37A4</fullName>
    </submittedName>
</protein>
<comment type="subcellular location">
    <subcellularLocation>
        <location evidence="1">Endomembrane system</location>
        <topology evidence="1">Multi-pass membrane protein</topology>
    </subcellularLocation>
</comment>
<dbReference type="Gene3D" id="1.20.1250.20">
    <property type="entry name" value="MFS general substrate transporter like domains"/>
    <property type="match status" value="2"/>
</dbReference>
<keyword evidence="5 6" id="KW-0472">Membrane</keyword>
<dbReference type="InterPro" id="IPR000849">
    <property type="entry name" value="Sugar_P_transporter"/>
</dbReference>
<evidence type="ECO:0000256" key="1">
    <source>
        <dbReference type="ARBA" id="ARBA00004127"/>
    </source>
</evidence>
<feature type="transmembrane region" description="Helical" evidence="6">
    <location>
        <begin position="51"/>
        <end position="70"/>
    </location>
</feature>
<feature type="transmembrane region" description="Helical" evidence="6">
    <location>
        <begin position="375"/>
        <end position="400"/>
    </location>
</feature>
<dbReference type="InterPro" id="IPR020846">
    <property type="entry name" value="MFS_dom"/>
</dbReference>
<name>A0AAV4N4E9_CAEEX</name>
<dbReference type="PANTHER" id="PTHR43826:SF3">
    <property type="entry name" value="GLUCOSE-6-PHOSPHATE EXCHANGER SLC37A4"/>
    <property type="match status" value="1"/>
</dbReference>
<dbReference type="PROSITE" id="PS50850">
    <property type="entry name" value="MFS"/>
    <property type="match status" value="1"/>
</dbReference>
<feature type="transmembrane region" description="Helical" evidence="6">
    <location>
        <begin position="90"/>
        <end position="109"/>
    </location>
</feature>
<reference evidence="8 9" key="1">
    <citation type="submission" date="2021-06" db="EMBL/GenBank/DDBJ databases">
        <title>Caerostris extrusa draft genome.</title>
        <authorList>
            <person name="Kono N."/>
            <person name="Arakawa K."/>
        </authorList>
    </citation>
    <scope>NUCLEOTIDE SEQUENCE [LARGE SCALE GENOMIC DNA]</scope>
</reference>
<feature type="domain" description="Major facilitator superfamily (MFS) profile" evidence="7">
    <location>
        <begin position="57"/>
        <end position="465"/>
    </location>
</feature>
<organism evidence="8 9">
    <name type="scientific">Caerostris extrusa</name>
    <name type="common">Bark spider</name>
    <name type="synonym">Caerostris bankana</name>
    <dbReference type="NCBI Taxonomy" id="172846"/>
    <lineage>
        <taxon>Eukaryota</taxon>
        <taxon>Metazoa</taxon>
        <taxon>Ecdysozoa</taxon>
        <taxon>Arthropoda</taxon>
        <taxon>Chelicerata</taxon>
        <taxon>Arachnida</taxon>
        <taxon>Araneae</taxon>
        <taxon>Araneomorphae</taxon>
        <taxon>Entelegynae</taxon>
        <taxon>Araneoidea</taxon>
        <taxon>Araneidae</taxon>
        <taxon>Caerostris</taxon>
    </lineage>
</organism>
<dbReference type="SUPFAM" id="SSF103473">
    <property type="entry name" value="MFS general substrate transporter"/>
    <property type="match status" value="1"/>
</dbReference>
<dbReference type="PANTHER" id="PTHR43826">
    <property type="entry name" value="GLUCOSE-6-PHOSPHATE EXCHANGER SLC37A4"/>
    <property type="match status" value="1"/>
</dbReference>
<evidence type="ECO:0000256" key="4">
    <source>
        <dbReference type="ARBA" id="ARBA00022989"/>
    </source>
</evidence>
<sequence length="475" mass="51459">MAGDKQNTLPSADKRPLSGSTFFTFLFKIRPHFAFIRLFCIRDTGLRRHFWTAMEGVYVVLFVCFASYAYSRKSVSFAMPGLLQEGLDPGHAGLIISCQNAAFAVSKFMAGVLSDRTNPRLLFASGLMVSGVTTLSFSTSSSLPVFCALWSVNGLAQGCGWPSCVKFIKQRAPPSRFGSLWSTLSSGNNLSGCVSPILSAYLLTHFGWRTSVGISGVTSILLAFFCLIALEESAPSASREKKLTRKNQQSEDRASFWDLLREPFLWVVSVGFLVVFGAKTTLVDWGQLYLMEERKRSQRDGSAFTSGLESGGILGRIVAGYLTDYLIQKQAEKPYPVSERPNRGRARLSVALVLMFVSGLLLHALQSTVSESSSTAWIVCLAFLLGVSLYGPITLFGIAASESAPAHLSGSAHAIASLAGNVGAMLSGFPFCYIAKLHGWSAVLVLLECAMGAAVVLMHSCRNLKPTLTSRQKED</sequence>
<dbReference type="AlphaFoldDB" id="A0AAV4N4E9"/>
<dbReference type="PIRSF" id="PIRSF002808">
    <property type="entry name" value="Hexose_phosphate_transp"/>
    <property type="match status" value="1"/>
</dbReference>
<dbReference type="GO" id="GO:0035435">
    <property type="term" value="P:phosphate ion transmembrane transport"/>
    <property type="evidence" value="ECO:0007669"/>
    <property type="project" value="TreeGrafter"/>
</dbReference>
<feature type="transmembrane region" description="Helical" evidence="6">
    <location>
        <begin position="412"/>
        <end position="431"/>
    </location>
</feature>